<dbReference type="Proteomes" id="UP001500902">
    <property type="component" value="Unassembled WGS sequence"/>
</dbReference>
<feature type="transmembrane region" description="Helical" evidence="5">
    <location>
        <begin position="64"/>
        <end position="87"/>
    </location>
</feature>
<gene>
    <name evidence="6" type="ORF">GCM10022224_055650</name>
</gene>
<evidence type="ECO:0000313" key="7">
    <source>
        <dbReference type="Proteomes" id="UP001500902"/>
    </source>
</evidence>
<evidence type="ECO:0000256" key="1">
    <source>
        <dbReference type="ARBA" id="ARBA00004141"/>
    </source>
</evidence>
<dbReference type="PANTHER" id="PTHR43359:SF1">
    <property type="entry name" value="FORMATE HYDROGENLYASE SUBUNIT 4-RELATED"/>
    <property type="match status" value="1"/>
</dbReference>
<comment type="caution">
    <text evidence="6">The sequence shown here is derived from an EMBL/GenBank/DDBJ whole genome shotgun (WGS) entry which is preliminary data.</text>
</comment>
<keyword evidence="7" id="KW-1185">Reference proteome</keyword>
<comment type="subcellular location">
    <subcellularLocation>
        <location evidence="1">Membrane</location>
        <topology evidence="1">Multi-pass membrane protein</topology>
    </subcellularLocation>
</comment>
<feature type="transmembrane region" description="Helical" evidence="5">
    <location>
        <begin position="99"/>
        <end position="121"/>
    </location>
</feature>
<proteinExistence type="predicted"/>
<evidence type="ECO:0000256" key="2">
    <source>
        <dbReference type="ARBA" id="ARBA00022692"/>
    </source>
</evidence>
<keyword evidence="3 5" id="KW-1133">Transmembrane helix</keyword>
<feature type="transmembrane region" description="Helical" evidence="5">
    <location>
        <begin position="296"/>
        <end position="314"/>
    </location>
</feature>
<keyword evidence="4 5" id="KW-0472">Membrane</keyword>
<keyword evidence="2 5" id="KW-0812">Transmembrane</keyword>
<reference evidence="7" key="1">
    <citation type="journal article" date="2019" name="Int. J. Syst. Evol. Microbiol.">
        <title>The Global Catalogue of Microorganisms (GCM) 10K type strain sequencing project: providing services to taxonomists for standard genome sequencing and annotation.</title>
        <authorList>
            <consortium name="The Broad Institute Genomics Platform"/>
            <consortium name="The Broad Institute Genome Sequencing Center for Infectious Disease"/>
            <person name="Wu L."/>
            <person name="Ma J."/>
        </authorList>
    </citation>
    <scope>NUCLEOTIDE SEQUENCE [LARGE SCALE GENOMIC DNA]</scope>
    <source>
        <strain evidence="7">JCM 16904</strain>
    </source>
</reference>
<sequence length="315" mass="32277">MVMGVIGAVLQVIVVVAGAPLLVGVMRQVRARLEGRAGAGVWQPWRDLRKLMRKEPITPHGTGWVFRVAPLLLAGTTLVVAAAVPLVTTASPMDGVADLFAVTALLALGSVALALGGLDTGTAFGGMGASREMTVLALVEPTILVSTFALSIRVGSTSLGTIVTATVQDPLTVISPASLLAAVALAIVTIAETGRIPVDNPSTHLELTMIHEAMVLEYAGPDLALVEWASAMRLSVLLGLLSSLFFPLGIAGADAGVLALLVAVIALVAKVGVLGVVLAVGEVFMAKLRLFRVPELLAGSFLLALLAVAASFFLA</sequence>
<protein>
    <submittedName>
        <fullName evidence="6">Respiratory chain complex I subunit 1 family protein</fullName>
    </submittedName>
</protein>
<evidence type="ECO:0000256" key="5">
    <source>
        <dbReference type="SAM" id="Phobius"/>
    </source>
</evidence>
<feature type="transmembrane region" description="Helical" evidence="5">
    <location>
        <begin position="234"/>
        <end position="253"/>
    </location>
</feature>
<dbReference type="PANTHER" id="PTHR43359">
    <property type="entry name" value="FORMATE HYDROGENLYASE SUBUNIT 4"/>
    <property type="match status" value="1"/>
</dbReference>
<accession>A0ABP7CCC3</accession>
<name>A0ABP7CCC3_9ACTN</name>
<organism evidence="6 7">
    <name type="scientific">Nonomuraea antimicrobica</name>
    <dbReference type="NCBI Taxonomy" id="561173"/>
    <lineage>
        <taxon>Bacteria</taxon>
        <taxon>Bacillati</taxon>
        <taxon>Actinomycetota</taxon>
        <taxon>Actinomycetes</taxon>
        <taxon>Streptosporangiales</taxon>
        <taxon>Streptosporangiaceae</taxon>
        <taxon>Nonomuraea</taxon>
    </lineage>
</organism>
<evidence type="ECO:0000256" key="4">
    <source>
        <dbReference type="ARBA" id="ARBA00023136"/>
    </source>
</evidence>
<evidence type="ECO:0000256" key="3">
    <source>
        <dbReference type="ARBA" id="ARBA00022989"/>
    </source>
</evidence>
<feature type="transmembrane region" description="Helical" evidence="5">
    <location>
        <begin position="6"/>
        <end position="26"/>
    </location>
</feature>
<feature type="transmembrane region" description="Helical" evidence="5">
    <location>
        <begin position="259"/>
        <end position="284"/>
    </location>
</feature>
<feature type="transmembrane region" description="Helical" evidence="5">
    <location>
        <begin position="133"/>
        <end position="152"/>
    </location>
</feature>
<dbReference type="Pfam" id="PF00146">
    <property type="entry name" value="NADHdh"/>
    <property type="match status" value="1"/>
</dbReference>
<dbReference type="EMBL" id="BAAAZP010000101">
    <property type="protein sequence ID" value="GAA3683895.1"/>
    <property type="molecule type" value="Genomic_DNA"/>
</dbReference>
<dbReference type="InterPro" id="IPR001694">
    <property type="entry name" value="NADH_UbQ_OxRdtase_su1/FPO"/>
</dbReference>
<feature type="transmembrane region" description="Helical" evidence="5">
    <location>
        <begin position="172"/>
        <end position="191"/>
    </location>
</feature>
<evidence type="ECO:0000313" key="6">
    <source>
        <dbReference type="EMBL" id="GAA3683895.1"/>
    </source>
</evidence>
<dbReference type="InterPro" id="IPR052561">
    <property type="entry name" value="ComplexI_Subunit1"/>
</dbReference>